<gene>
    <name evidence="1" type="ORF">TM448A05410_0008</name>
</gene>
<organism evidence="1">
    <name type="scientific">viral metagenome</name>
    <dbReference type="NCBI Taxonomy" id="1070528"/>
    <lineage>
        <taxon>unclassified sequences</taxon>
        <taxon>metagenomes</taxon>
        <taxon>organismal metagenomes</taxon>
    </lineage>
</organism>
<name>A0A6H2A4W9_9ZZZZ</name>
<reference evidence="1" key="1">
    <citation type="submission" date="2020-03" db="EMBL/GenBank/DDBJ databases">
        <title>The deep terrestrial virosphere.</title>
        <authorList>
            <person name="Holmfeldt K."/>
            <person name="Nilsson E."/>
            <person name="Simone D."/>
            <person name="Lopez-Fernandez M."/>
            <person name="Wu X."/>
            <person name="de Brujin I."/>
            <person name="Lundin D."/>
            <person name="Andersson A."/>
            <person name="Bertilsson S."/>
            <person name="Dopson M."/>
        </authorList>
    </citation>
    <scope>NUCLEOTIDE SEQUENCE</scope>
    <source>
        <strain evidence="1">TM448A05410</strain>
    </source>
</reference>
<accession>A0A6H2A4W9</accession>
<dbReference type="AlphaFoldDB" id="A0A6H2A4W9"/>
<sequence>MASDAEKAAVLQQMDKDGKLALAEFEKSMSKMDGKQVAQWWQKWYTKAGHKRLGRGLVAIAKRLA</sequence>
<dbReference type="EMBL" id="MT144524">
    <property type="protein sequence ID" value="QJA54637.1"/>
    <property type="molecule type" value="Genomic_DNA"/>
</dbReference>
<evidence type="ECO:0000313" key="1">
    <source>
        <dbReference type="EMBL" id="QJA54637.1"/>
    </source>
</evidence>
<protein>
    <recommendedName>
        <fullName evidence="2">EF-hand domain-containing protein</fullName>
    </recommendedName>
</protein>
<evidence type="ECO:0008006" key="2">
    <source>
        <dbReference type="Google" id="ProtNLM"/>
    </source>
</evidence>
<proteinExistence type="predicted"/>